<gene>
    <name evidence="7" type="primary">CLEC7A</name>
</gene>
<reference evidence="7" key="1">
    <citation type="submission" date="2025-08" db="UniProtKB">
        <authorList>
            <consortium name="RefSeq"/>
        </authorList>
    </citation>
    <scope>IDENTIFICATION</scope>
</reference>
<dbReference type="CDD" id="cd03593">
    <property type="entry name" value="CLECT_NK_receptors_like"/>
    <property type="match status" value="1"/>
</dbReference>
<evidence type="ECO:0000313" key="7">
    <source>
        <dbReference type="RefSeq" id="XP_030742313.2"/>
    </source>
</evidence>
<feature type="domain" description="C-type lectin" evidence="5">
    <location>
        <begin position="127"/>
        <end position="241"/>
    </location>
</feature>
<dbReference type="PANTHER" id="PTHR47218">
    <property type="entry name" value="C-TYPE LECTIN DOMAIN FAMILY 7 MEMBER A"/>
    <property type="match status" value="1"/>
</dbReference>
<keyword evidence="4" id="KW-0812">Transmembrane</keyword>
<evidence type="ECO:0000256" key="3">
    <source>
        <dbReference type="SAM" id="MobiDB-lite"/>
    </source>
</evidence>
<keyword evidence="4" id="KW-1133">Transmembrane helix</keyword>
<dbReference type="Proteomes" id="UP000694863">
    <property type="component" value="Unplaced"/>
</dbReference>
<dbReference type="InterPro" id="IPR016186">
    <property type="entry name" value="C-type_lectin-like/link_sf"/>
</dbReference>
<dbReference type="Pfam" id="PF00059">
    <property type="entry name" value="Lectin_C"/>
    <property type="match status" value="1"/>
</dbReference>
<evidence type="ECO:0000259" key="5">
    <source>
        <dbReference type="PROSITE" id="PS50041"/>
    </source>
</evidence>
<keyword evidence="6" id="KW-1185">Reference proteome</keyword>
<name>A0ABM1VKQ9_ECHTE</name>
<evidence type="ECO:0000313" key="6">
    <source>
        <dbReference type="Proteomes" id="UP000694863"/>
    </source>
</evidence>
<dbReference type="SMART" id="SM00034">
    <property type="entry name" value="CLECT"/>
    <property type="match status" value="1"/>
</dbReference>
<dbReference type="Gene3D" id="3.10.100.10">
    <property type="entry name" value="Mannose-Binding Protein A, subunit A"/>
    <property type="match status" value="1"/>
</dbReference>
<dbReference type="PROSITE" id="PS50041">
    <property type="entry name" value="C_TYPE_LECTIN_2"/>
    <property type="match status" value="1"/>
</dbReference>
<feature type="transmembrane region" description="Helical" evidence="4">
    <location>
        <begin position="43"/>
        <end position="70"/>
    </location>
</feature>
<dbReference type="InterPro" id="IPR033992">
    <property type="entry name" value="NKR-like_CTLD"/>
</dbReference>
<proteinExistence type="predicted"/>
<dbReference type="RefSeq" id="XP_030742313.2">
    <property type="nucleotide sequence ID" value="XM_030886453.2"/>
</dbReference>
<keyword evidence="2" id="KW-0430">Lectin</keyword>
<dbReference type="SUPFAM" id="SSF56436">
    <property type="entry name" value="C-type lectin-like"/>
    <property type="match status" value="1"/>
</dbReference>
<feature type="region of interest" description="Disordered" evidence="3">
    <location>
        <begin position="80"/>
        <end position="118"/>
    </location>
</feature>
<sequence length="246" mass="27921">MEYHSNTDNLDEEGYTRLDFHSRGISQKPIISEKGKCASSSRWCFIAVTLGILFLITLGIAVVLGILAIWSSNSGRNPLENTSFPTRRNPSQSQPTKSSLEESVTSTKSLRTRGVTSSSCPPRWILYEKSCYLFRLSLDSWDMSKEKCSLEHSSLLKIDDLRELDFITSQTSLQPYHSFWIGLSRPQAERGWLWEDGSAFSNVFQVPNTVTNKNVFPICAWVHQALIYDQLCNVSSYSICEKELEN</sequence>
<dbReference type="GeneID" id="101645068"/>
<accession>A0ABM1VKQ9</accession>
<dbReference type="PANTHER" id="PTHR47218:SF1">
    <property type="entry name" value="C-TYPE LECTIN DOMAIN FAMILY 7 MEMBER A"/>
    <property type="match status" value="1"/>
</dbReference>
<dbReference type="InterPro" id="IPR001304">
    <property type="entry name" value="C-type_lectin-like"/>
</dbReference>
<keyword evidence="4" id="KW-0472">Membrane</keyword>
<comment type="subcellular location">
    <subcellularLocation>
        <location evidence="1">Membrane</location>
        <topology evidence="1">Single-pass membrane protein</topology>
    </subcellularLocation>
</comment>
<evidence type="ECO:0000256" key="4">
    <source>
        <dbReference type="SAM" id="Phobius"/>
    </source>
</evidence>
<dbReference type="InterPro" id="IPR016187">
    <property type="entry name" value="CTDL_fold"/>
</dbReference>
<evidence type="ECO:0000256" key="1">
    <source>
        <dbReference type="ARBA" id="ARBA00004167"/>
    </source>
</evidence>
<protein>
    <submittedName>
        <fullName evidence="7">C-type lectin domain family 7 member A isoform X3</fullName>
    </submittedName>
</protein>
<organism evidence="6 7">
    <name type="scientific">Echinops telfairi</name>
    <name type="common">Lesser hedgehog tenrec</name>
    <dbReference type="NCBI Taxonomy" id="9371"/>
    <lineage>
        <taxon>Eukaryota</taxon>
        <taxon>Metazoa</taxon>
        <taxon>Chordata</taxon>
        <taxon>Craniata</taxon>
        <taxon>Vertebrata</taxon>
        <taxon>Euteleostomi</taxon>
        <taxon>Mammalia</taxon>
        <taxon>Eutheria</taxon>
        <taxon>Afrotheria</taxon>
        <taxon>Tenrecidae</taxon>
        <taxon>Tenrecinae</taxon>
        <taxon>Echinops</taxon>
    </lineage>
</organism>
<evidence type="ECO:0000256" key="2">
    <source>
        <dbReference type="ARBA" id="ARBA00022734"/>
    </source>
</evidence>
<dbReference type="InterPro" id="IPR042808">
    <property type="entry name" value="CLEC7A"/>
</dbReference>